<dbReference type="Pfam" id="PF26410">
    <property type="entry name" value="GH5_mannosidase"/>
    <property type="match status" value="1"/>
</dbReference>
<evidence type="ECO:0000259" key="6">
    <source>
        <dbReference type="Pfam" id="PF26410"/>
    </source>
</evidence>
<dbReference type="PANTHER" id="PTHR31451:SF59">
    <property type="entry name" value="MANNAN ENDO-1,4-BETA-MANNOSIDASE"/>
    <property type="match status" value="1"/>
</dbReference>
<dbReference type="PANTHER" id="PTHR31451">
    <property type="match status" value="1"/>
</dbReference>
<evidence type="ECO:0000256" key="5">
    <source>
        <dbReference type="ARBA" id="ARBA00023295"/>
    </source>
</evidence>
<dbReference type="Gene3D" id="3.20.20.80">
    <property type="entry name" value="Glycosidases"/>
    <property type="match status" value="1"/>
</dbReference>
<evidence type="ECO:0000256" key="2">
    <source>
        <dbReference type="ARBA" id="ARBA00005641"/>
    </source>
</evidence>
<name>A0A6A4P4E8_LUPAL</name>
<dbReference type="GO" id="GO:0000272">
    <property type="term" value="P:polysaccharide catabolic process"/>
    <property type="evidence" value="ECO:0007669"/>
    <property type="project" value="InterPro"/>
</dbReference>
<keyword evidence="8" id="KW-1185">Reference proteome</keyword>
<evidence type="ECO:0000256" key="3">
    <source>
        <dbReference type="ARBA" id="ARBA00012706"/>
    </source>
</evidence>
<dbReference type="GO" id="GO:0016985">
    <property type="term" value="F:mannan endo-1,4-beta-mannosidase activity"/>
    <property type="evidence" value="ECO:0007669"/>
    <property type="project" value="UniProtKB-EC"/>
</dbReference>
<evidence type="ECO:0000313" key="7">
    <source>
        <dbReference type="EMBL" id="KAE9596502.1"/>
    </source>
</evidence>
<evidence type="ECO:0000313" key="8">
    <source>
        <dbReference type="Proteomes" id="UP000447434"/>
    </source>
</evidence>
<dbReference type="SUPFAM" id="SSF51445">
    <property type="entry name" value="(Trans)glycosidases"/>
    <property type="match status" value="1"/>
</dbReference>
<dbReference type="AlphaFoldDB" id="A0A6A4P4E8"/>
<evidence type="ECO:0000256" key="4">
    <source>
        <dbReference type="ARBA" id="ARBA00022801"/>
    </source>
</evidence>
<keyword evidence="4" id="KW-0378">Hydrolase</keyword>
<dbReference type="InterPro" id="IPR017853">
    <property type="entry name" value="GH"/>
</dbReference>
<gene>
    <name evidence="7" type="ORF">Lalb_Chr16g0376741</name>
</gene>
<proteinExistence type="inferred from homology"/>
<dbReference type="EMBL" id="WOCE01000016">
    <property type="protein sequence ID" value="KAE9596502.1"/>
    <property type="molecule type" value="Genomic_DNA"/>
</dbReference>
<dbReference type="InterPro" id="IPR045053">
    <property type="entry name" value="MAN-like"/>
</dbReference>
<comment type="caution">
    <text evidence="7">The sequence shown here is derived from an EMBL/GenBank/DDBJ whole genome shotgun (WGS) entry which is preliminary data.</text>
</comment>
<comment type="similarity">
    <text evidence="2">Belongs to the glycosyl hydrolase 5 (cellulase A) family.</text>
</comment>
<evidence type="ECO:0000256" key="1">
    <source>
        <dbReference type="ARBA" id="ARBA00001678"/>
    </source>
</evidence>
<accession>A0A6A4P4E8</accession>
<dbReference type="EC" id="3.2.1.78" evidence="3"/>
<dbReference type="Proteomes" id="UP000447434">
    <property type="component" value="Chromosome 16"/>
</dbReference>
<dbReference type="OrthoDB" id="1404838at2759"/>
<dbReference type="InterPro" id="IPR001547">
    <property type="entry name" value="Glyco_hydro_5"/>
</dbReference>
<reference evidence="8" key="1">
    <citation type="journal article" date="2020" name="Nat. Commun.">
        <title>Genome sequence of the cluster root forming white lupin.</title>
        <authorList>
            <person name="Hufnagel B."/>
            <person name="Marques A."/>
            <person name="Soriano A."/>
            <person name="Marques L."/>
            <person name="Divol F."/>
            <person name="Doumas P."/>
            <person name="Sallet E."/>
            <person name="Mancinotti D."/>
            <person name="Carrere S."/>
            <person name="Marande W."/>
            <person name="Arribat S."/>
            <person name="Keller J."/>
            <person name="Huneau C."/>
            <person name="Blein T."/>
            <person name="Aime D."/>
            <person name="Laguerre M."/>
            <person name="Taylor J."/>
            <person name="Schubert V."/>
            <person name="Nelson M."/>
            <person name="Geu-Flores F."/>
            <person name="Crespi M."/>
            <person name="Gallardo-Guerrero K."/>
            <person name="Delaux P.-M."/>
            <person name="Salse J."/>
            <person name="Berges H."/>
            <person name="Guyot R."/>
            <person name="Gouzy J."/>
            <person name="Peret B."/>
        </authorList>
    </citation>
    <scope>NUCLEOTIDE SEQUENCE [LARGE SCALE GENOMIC DNA]</scope>
    <source>
        <strain evidence="8">cv. Amiga</strain>
    </source>
</reference>
<protein>
    <recommendedName>
        <fullName evidence="3">mannan endo-1,4-beta-mannosidase</fullName>
        <ecNumber evidence="3">3.2.1.78</ecNumber>
    </recommendedName>
</protein>
<dbReference type="FunFam" id="3.20.20.80:FF:000313">
    <property type="entry name" value="Uncharacterized protein"/>
    <property type="match status" value="1"/>
</dbReference>
<feature type="domain" description="Glycoside hydrolase family 5" evidence="6">
    <location>
        <begin position="5"/>
        <end position="192"/>
    </location>
</feature>
<organism evidence="7 8">
    <name type="scientific">Lupinus albus</name>
    <name type="common">White lupine</name>
    <name type="synonym">Lupinus termis</name>
    <dbReference type="NCBI Taxonomy" id="3870"/>
    <lineage>
        <taxon>Eukaryota</taxon>
        <taxon>Viridiplantae</taxon>
        <taxon>Streptophyta</taxon>
        <taxon>Embryophyta</taxon>
        <taxon>Tracheophyta</taxon>
        <taxon>Spermatophyta</taxon>
        <taxon>Magnoliopsida</taxon>
        <taxon>eudicotyledons</taxon>
        <taxon>Gunneridae</taxon>
        <taxon>Pentapetalae</taxon>
        <taxon>rosids</taxon>
        <taxon>fabids</taxon>
        <taxon>Fabales</taxon>
        <taxon>Fabaceae</taxon>
        <taxon>Papilionoideae</taxon>
        <taxon>50 kb inversion clade</taxon>
        <taxon>genistoids sensu lato</taxon>
        <taxon>core genistoids</taxon>
        <taxon>Genisteae</taxon>
        <taxon>Lupinus</taxon>
    </lineage>
</organism>
<comment type="catalytic activity">
    <reaction evidence="1">
        <text>Random hydrolysis of (1-&gt;4)-beta-D-mannosidic linkages in mannans, galactomannans and glucomannans.</text>
        <dbReference type="EC" id="3.2.1.78"/>
    </reaction>
</comment>
<keyword evidence="5" id="KW-0326">Glycosidase</keyword>
<sequence length="238" mass="27266">MFCLQKVLTRVNTINKIAYKDDPTIMAWGLMNEPRSDPKNGNLLNGWIQEMGAYVKSIDNKHLLTIGMEGLYGDDTPHRKQYNPGNFTVGTEFIKNHLVKQIDFSTIHAYPDLWLQGKSEKERTDFLHRWIDSHLKDSMTILKKPLIVEEFGRIVKGNNVEYRDSFMKDVYSYIYEKAKSSNGGMAGGMVWQIMSEGMESYSDGHQIILSQSPSTAKIIHDQSTRMAALKHKFLANKN</sequence>